<keyword evidence="6" id="KW-1185">Reference proteome</keyword>
<dbReference type="NCBIfam" id="TIGR00350">
    <property type="entry name" value="lytR_cpsA_psr"/>
    <property type="match status" value="1"/>
</dbReference>
<feature type="region of interest" description="Disordered" evidence="2">
    <location>
        <begin position="1"/>
        <end position="21"/>
    </location>
</feature>
<evidence type="ECO:0000313" key="5">
    <source>
        <dbReference type="EMBL" id="AQP48846.1"/>
    </source>
</evidence>
<dbReference type="Proteomes" id="UP000188145">
    <property type="component" value="Chromosome"/>
</dbReference>
<evidence type="ECO:0000256" key="1">
    <source>
        <dbReference type="ARBA" id="ARBA00006068"/>
    </source>
</evidence>
<name>A0A1Q2CRV3_9ACTN</name>
<dbReference type="Pfam" id="PF03816">
    <property type="entry name" value="LytR_cpsA_psr"/>
    <property type="match status" value="1"/>
</dbReference>
<comment type="similarity">
    <text evidence="1">Belongs to the LytR/CpsA/Psr (LCP) family.</text>
</comment>
<evidence type="ECO:0000259" key="4">
    <source>
        <dbReference type="Pfam" id="PF03816"/>
    </source>
</evidence>
<accession>A0A1Q2CRV3</accession>
<feature type="compositionally biased region" description="Polar residues" evidence="2">
    <location>
        <begin position="1"/>
        <end position="10"/>
    </location>
</feature>
<dbReference type="KEGG" id="tes:BW730_16445"/>
<evidence type="ECO:0000256" key="3">
    <source>
        <dbReference type="SAM" id="Phobius"/>
    </source>
</evidence>
<dbReference type="AlphaFoldDB" id="A0A1Q2CRV3"/>
<dbReference type="PANTHER" id="PTHR33392:SF6">
    <property type="entry name" value="POLYISOPRENYL-TEICHOIC ACID--PEPTIDOGLYCAN TEICHOIC ACID TRANSFERASE TAGU"/>
    <property type="match status" value="1"/>
</dbReference>
<dbReference type="InterPro" id="IPR050922">
    <property type="entry name" value="LytR/CpsA/Psr_CW_biosynth"/>
</dbReference>
<reference evidence="6" key="1">
    <citation type="submission" date="2017-02" db="EMBL/GenBank/DDBJ databases">
        <title>Tessaracoccus aquaemaris sp. nov., isolated from the intestine of a Korean rockfish, Sebastes schlegelii, in a marine aquaculture pond.</title>
        <authorList>
            <person name="Tak E.J."/>
            <person name="Bae J.-W."/>
        </authorList>
    </citation>
    <scope>NUCLEOTIDE SEQUENCE [LARGE SCALE GENOMIC DNA]</scope>
    <source>
        <strain evidence="6">NSG39</strain>
    </source>
</reference>
<keyword evidence="3" id="KW-0472">Membrane</keyword>
<dbReference type="Gene3D" id="3.40.630.190">
    <property type="entry name" value="LCP protein"/>
    <property type="match status" value="1"/>
</dbReference>
<dbReference type="EMBL" id="CP019606">
    <property type="protein sequence ID" value="AQP48846.1"/>
    <property type="molecule type" value="Genomic_DNA"/>
</dbReference>
<feature type="region of interest" description="Disordered" evidence="2">
    <location>
        <begin position="64"/>
        <end position="83"/>
    </location>
</feature>
<dbReference type="InterPro" id="IPR004474">
    <property type="entry name" value="LytR_CpsA_psr"/>
</dbReference>
<proteinExistence type="inferred from homology"/>
<keyword evidence="3" id="KW-0812">Transmembrane</keyword>
<feature type="transmembrane region" description="Helical" evidence="3">
    <location>
        <begin position="28"/>
        <end position="51"/>
    </location>
</feature>
<gene>
    <name evidence="5" type="ORF">BW730_16445</name>
</gene>
<dbReference type="STRING" id="1332264.BW730_16445"/>
<sequence length="339" mass="36889">MGSMDQSASADETDENVQPREKRRNRRLLFTVLGVMLAVVLAAVGIVGYYAKSAVDALDNIQRDPSMMPTGPRPTPVAPGPKGTPMNIVLMGSDHRGGERGRSDVLQVMHISADRSQVFLMSIPRDTWVPVEGHGDAKINAAYSWGGSALAIQTVEQLLQVPMDHSAIIDFEGFVNVIDALGGITVYNQEASSSDGFDFPQGDITLTGEQALRFVRERKNLSDGDFGRATRQREMIKAVLSKLTSTGVVTDPGKFRDAITKLGGNFTVDPDLTNDAIMSLGWSMRDFKPSNIGSFQFPTAGFGTSSDGQSIVLVDRVGLDDLRKALRSDDMLEYYKTHQ</sequence>
<keyword evidence="3" id="KW-1133">Transmembrane helix</keyword>
<evidence type="ECO:0000313" key="6">
    <source>
        <dbReference type="Proteomes" id="UP000188145"/>
    </source>
</evidence>
<evidence type="ECO:0000256" key="2">
    <source>
        <dbReference type="SAM" id="MobiDB-lite"/>
    </source>
</evidence>
<dbReference type="PANTHER" id="PTHR33392">
    <property type="entry name" value="POLYISOPRENYL-TEICHOIC ACID--PEPTIDOGLYCAN TEICHOIC ACID TRANSFERASE TAGU"/>
    <property type="match status" value="1"/>
</dbReference>
<organism evidence="5 6">
    <name type="scientific">Tessaracoccus aquimaris</name>
    <dbReference type="NCBI Taxonomy" id="1332264"/>
    <lineage>
        <taxon>Bacteria</taxon>
        <taxon>Bacillati</taxon>
        <taxon>Actinomycetota</taxon>
        <taxon>Actinomycetes</taxon>
        <taxon>Propionibacteriales</taxon>
        <taxon>Propionibacteriaceae</taxon>
        <taxon>Tessaracoccus</taxon>
    </lineage>
</organism>
<feature type="domain" description="Cell envelope-related transcriptional attenuator" evidence="4">
    <location>
        <begin position="102"/>
        <end position="244"/>
    </location>
</feature>
<protein>
    <recommendedName>
        <fullName evidence="4">Cell envelope-related transcriptional attenuator domain-containing protein</fullName>
    </recommendedName>
</protein>